<sequence>MTKLALLSRNRVSRRQKRINDPEQTPRSGLQVGELRRLPNVLGQAALLEWLGQAPISFNRAYVGLAGGVLQALWLSAAMERVSNAKAHEFEVNGDFVFSMSEAECEAAIGLIRSQQHKCRRDLVASGLISVNSLPPAPPVYRLHLDCLARKLLAQSAPLAEHLAAYEPLPELPAAWERQA</sequence>
<comment type="caution">
    <text evidence="2">The sequence shown here is derived from an EMBL/GenBank/DDBJ whole genome shotgun (WGS) entry which is preliminary data.</text>
</comment>
<dbReference type="AlphaFoldDB" id="A0AAX1WQL2"/>
<evidence type="ECO:0000256" key="1">
    <source>
        <dbReference type="SAM" id="MobiDB-lite"/>
    </source>
</evidence>
<dbReference type="EMBL" id="RJVL01000008">
    <property type="protein sequence ID" value="ROR39588.1"/>
    <property type="molecule type" value="Genomic_DNA"/>
</dbReference>
<protein>
    <submittedName>
        <fullName evidence="2">Uncharacterized protein</fullName>
    </submittedName>
</protein>
<organism evidence="2 3">
    <name type="scientific">Diaphorobacter nitroreducens</name>
    <dbReference type="NCBI Taxonomy" id="164759"/>
    <lineage>
        <taxon>Bacteria</taxon>
        <taxon>Pseudomonadati</taxon>
        <taxon>Pseudomonadota</taxon>
        <taxon>Betaproteobacteria</taxon>
        <taxon>Burkholderiales</taxon>
        <taxon>Comamonadaceae</taxon>
        <taxon>Diaphorobacter</taxon>
    </lineage>
</organism>
<evidence type="ECO:0000313" key="2">
    <source>
        <dbReference type="EMBL" id="ROR39588.1"/>
    </source>
</evidence>
<proteinExistence type="predicted"/>
<feature type="region of interest" description="Disordered" evidence="1">
    <location>
        <begin position="9"/>
        <end position="28"/>
    </location>
</feature>
<gene>
    <name evidence="2" type="ORF">EDC60_3076</name>
</gene>
<reference evidence="2 3" key="1">
    <citation type="submission" date="2018-11" db="EMBL/GenBank/DDBJ databases">
        <title>Genomic Encyclopedia of Type Strains, Phase IV (KMG-IV): sequencing the most valuable type-strain genomes for metagenomic binning, comparative biology and taxonomic classification.</title>
        <authorList>
            <person name="Goeker M."/>
        </authorList>
    </citation>
    <scope>NUCLEOTIDE SEQUENCE [LARGE SCALE GENOMIC DNA]</scope>
    <source>
        <strain evidence="2 3">DSM 15985</strain>
    </source>
</reference>
<keyword evidence="3" id="KW-1185">Reference proteome</keyword>
<evidence type="ECO:0000313" key="3">
    <source>
        <dbReference type="Proteomes" id="UP000271868"/>
    </source>
</evidence>
<dbReference type="Proteomes" id="UP000271868">
    <property type="component" value="Unassembled WGS sequence"/>
</dbReference>
<accession>A0AAX1WQL2</accession>
<name>A0AAX1WQL2_9BURK</name>
<dbReference type="RefSeq" id="WP_123676608.1">
    <property type="nucleotide sequence ID" value="NZ_RJVL01000008.1"/>
</dbReference>